<dbReference type="GO" id="GO:0015074">
    <property type="term" value="P:DNA integration"/>
    <property type="evidence" value="ECO:0007669"/>
    <property type="project" value="InterPro"/>
</dbReference>
<dbReference type="Proteomes" id="UP000218231">
    <property type="component" value="Unassembled WGS sequence"/>
</dbReference>
<feature type="domain" description="Integrase catalytic" evidence="2">
    <location>
        <begin position="31"/>
        <end position="219"/>
    </location>
</feature>
<dbReference type="Gene3D" id="3.30.420.10">
    <property type="entry name" value="Ribonuclease H-like superfamily/Ribonuclease H"/>
    <property type="match status" value="1"/>
</dbReference>
<dbReference type="InterPro" id="IPR001584">
    <property type="entry name" value="Integrase_cat-core"/>
</dbReference>
<sequence length="241" mass="27895">MVIRRCIQCQKFNNRPFRYPDMPPLPSSRVCASRPFQRIGLDYLGPLWMKNDNKEVNKCYILLITCTTTRCVHLEVVKDLTTGAFINALRRAFARRGVPETIHSDNAPTFILGESILAEAVDNWKRERETHFHEFLLQYNVKWQHSIAYAPWMGGFWERLVASVKQAFQKSFGKQPLPMDAMQTAVVEIEGILNGRPLTYMSPETLTQLRPMTPTTTDQPQSKLHFKPGSKPNSRYRVPRR</sequence>
<dbReference type="SUPFAM" id="SSF53098">
    <property type="entry name" value="Ribonuclease H-like"/>
    <property type="match status" value="1"/>
</dbReference>
<protein>
    <recommendedName>
        <fullName evidence="2">Integrase catalytic domain-containing protein</fullName>
    </recommendedName>
</protein>
<evidence type="ECO:0000313" key="3">
    <source>
        <dbReference type="EMBL" id="PAV81990.1"/>
    </source>
</evidence>
<dbReference type="AlphaFoldDB" id="A0A2A2L750"/>
<comment type="caution">
    <text evidence="3">The sequence shown here is derived from an EMBL/GenBank/DDBJ whole genome shotgun (WGS) entry which is preliminary data.</text>
</comment>
<organism evidence="3 4">
    <name type="scientific">Diploscapter pachys</name>
    <dbReference type="NCBI Taxonomy" id="2018661"/>
    <lineage>
        <taxon>Eukaryota</taxon>
        <taxon>Metazoa</taxon>
        <taxon>Ecdysozoa</taxon>
        <taxon>Nematoda</taxon>
        <taxon>Chromadorea</taxon>
        <taxon>Rhabditida</taxon>
        <taxon>Rhabditina</taxon>
        <taxon>Rhabditomorpha</taxon>
        <taxon>Rhabditoidea</taxon>
        <taxon>Rhabditidae</taxon>
        <taxon>Diploscapter</taxon>
    </lineage>
</organism>
<dbReference type="Pfam" id="PF00665">
    <property type="entry name" value="rve"/>
    <property type="match status" value="1"/>
</dbReference>
<evidence type="ECO:0000256" key="1">
    <source>
        <dbReference type="SAM" id="MobiDB-lite"/>
    </source>
</evidence>
<dbReference type="InterPro" id="IPR036397">
    <property type="entry name" value="RNaseH_sf"/>
</dbReference>
<dbReference type="OrthoDB" id="5866088at2759"/>
<gene>
    <name evidence="3" type="ORF">WR25_10280</name>
</gene>
<evidence type="ECO:0000313" key="4">
    <source>
        <dbReference type="Proteomes" id="UP000218231"/>
    </source>
</evidence>
<accession>A0A2A2L750</accession>
<dbReference type="STRING" id="2018661.A0A2A2L750"/>
<feature type="compositionally biased region" description="Polar residues" evidence="1">
    <location>
        <begin position="210"/>
        <end position="222"/>
    </location>
</feature>
<dbReference type="InterPro" id="IPR012337">
    <property type="entry name" value="RNaseH-like_sf"/>
</dbReference>
<dbReference type="GO" id="GO:0003676">
    <property type="term" value="F:nucleic acid binding"/>
    <property type="evidence" value="ECO:0007669"/>
    <property type="project" value="InterPro"/>
</dbReference>
<dbReference type="PROSITE" id="PS50994">
    <property type="entry name" value="INTEGRASE"/>
    <property type="match status" value="1"/>
</dbReference>
<name>A0A2A2L750_9BILA</name>
<dbReference type="EMBL" id="LIAE01007098">
    <property type="protein sequence ID" value="PAV81990.1"/>
    <property type="molecule type" value="Genomic_DNA"/>
</dbReference>
<evidence type="ECO:0000259" key="2">
    <source>
        <dbReference type="PROSITE" id="PS50994"/>
    </source>
</evidence>
<keyword evidence="4" id="KW-1185">Reference proteome</keyword>
<proteinExistence type="predicted"/>
<reference evidence="3 4" key="1">
    <citation type="journal article" date="2017" name="Curr. Biol.">
        <title>Genome architecture and evolution of a unichromosomal asexual nematode.</title>
        <authorList>
            <person name="Fradin H."/>
            <person name="Zegar C."/>
            <person name="Gutwein M."/>
            <person name="Lucas J."/>
            <person name="Kovtun M."/>
            <person name="Corcoran D."/>
            <person name="Baugh L.R."/>
            <person name="Kiontke K."/>
            <person name="Gunsalus K."/>
            <person name="Fitch D.H."/>
            <person name="Piano F."/>
        </authorList>
    </citation>
    <scope>NUCLEOTIDE SEQUENCE [LARGE SCALE GENOMIC DNA]</scope>
    <source>
        <strain evidence="3">PF1309</strain>
    </source>
</reference>
<feature type="region of interest" description="Disordered" evidence="1">
    <location>
        <begin position="210"/>
        <end position="241"/>
    </location>
</feature>
<dbReference type="PANTHER" id="PTHR47331">
    <property type="entry name" value="PHD-TYPE DOMAIN-CONTAINING PROTEIN"/>
    <property type="match status" value="1"/>
</dbReference>